<organism evidence="1">
    <name type="scientific">freshwater metagenome</name>
    <dbReference type="NCBI Taxonomy" id="449393"/>
    <lineage>
        <taxon>unclassified sequences</taxon>
        <taxon>metagenomes</taxon>
        <taxon>ecological metagenomes</taxon>
    </lineage>
</organism>
<dbReference type="EMBL" id="CAFBOZ010000121">
    <property type="protein sequence ID" value="CAB5005374.1"/>
    <property type="molecule type" value="Genomic_DNA"/>
</dbReference>
<accession>A0A6J7PTI7</accession>
<gene>
    <name evidence="1" type="ORF">UFOPK3992_00951</name>
</gene>
<sequence length="90" mass="9232">MLAHGFCASGAANLVTAYRGGGKANWFLASKDELNALYLARGSVGGLSTGTYYSSSEGGAYGVWGQNFASGNQGGAIKSGLYSIRPVRAF</sequence>
<dbReference type="AlphaFoldDB" id="A0A6J7PTI7"/>
<evidence type="ECO:0000313" key="1">
    <source>
        <dbReference type="EMBL" id="CAB5005374.1"/>
    </source>
</evidence>
<name>A0A6J7PTI7_9ZZZZ</name>
<proteinExistence type="predicted"/>
<reference evidence="1" key="1">
    <citation type="submission" date="2020-05" db="EMBL/GenBank/DDBJ databases">
        <authorList>
            <person name="Chiriac C."/>
            <person name="Salcher M."/>
            <person name="Ghai R."/>
            <person name="Kavagutti S V."/>
        </authorList>
    </citation>
    <scope>NUCLEOTIDE SEQUENCE</scope>
</reference>
<protein>
    <submittedName>
        <fullName evidence="1">Unannotated protein</fullName>
    </submittedName>
</protein>